<name>A0A6N7S5I3_9FIRM</name>
<proteinExistence type="predicted"/>
<comment type="caution">
    <text evidence="2">The sequence shown here is derived from an EMBL/GenBank/DDBJ whole genome shotgun (WGS) entry which is preliminary data.</text>
</comment>
<evidence type="ECO:0000313" key="4">
    <source>
        <dbReference type="Proteomes" id="UP000433575"/>
    </source>
</evidence>
<evidence type="ECO:0000313" key="3">
    <source>
        <dbReference type="EMBL" id="MSC32855.1"/>
    </source>
</evidence>
<evidence type="ECO:0000313" key="2">
    <source>
        <dbReference type="EMBL" id="MSA89143.1"/>
    </source>
</evidence>
<keyword evidence="1" id="KW-0732">Signal</keyword>
<dbReference type="EMBL" id="WKPJ01000008">
    <property type="protein sequence ID" value="MSA89143.1"/>
    <property type="molecule type" value="Genomic_DNA"/>
</dbReference>
<keyword evidence="5" id="KW-1185">Reference proteome</keyword>
<dbReference type="Proteomes" id="UP000480929">
    <property type="component" value="Unassembled WGS sequence"/>
</dbReference>
<accession>A0A6N7S5I3</accession>
<sequence>MKKIFAILLACFTTFAPINVLAEENEVGKNNNDMLKIQLVSLEVTTEFLDSQAFVNYRQEGNKYIAEIVDKYSGEIVASYSETPDIPIENIRNKNVKSAISTYDTTLDGEKNLVSGSNLFKAYVSARVTITAGQSWRQIDKAWDEKHTAGSSGGYYLTGNSTYIGTSSFPTTSLKIDINGVIESNQSNTVGTGVNFNLCQTLGFNMSGSASSNWYARKTYNTSIYINVM</sequence>
<evidence type="ECO:0000313" key="5">
    <source>
        <dbReference type="Proteomes" id="UP000480929"/>
    </source>
</evidence>
<feature type="signal peptide" evidence="1">
    <location>
        <begin position="1"/>
        <end position="22"/>
    </location>
</feature>
<protein>
    <submittedName>
        <fullName evidence="2">Uncharacterized protein</fullName>
    </submittedName>
</protein>
<dbReference type="EMBL" id="WKPI01000009">
    <property type="protein sequence ID" value="MSC32855.1"/>
    <property type="molecule type" value="Genomic_DNA"/>
</dbReference>
<evidence type="ECO:0000256" key="1">
    <source>
        <dbReference type="SAM" id="SignalP"/>
    </source>
</evidence>
<organism evidence="2 4">
    <name type="scientific">Holdemania massiliensis</name>
    <dbReference type="NCBI Taxonomy" id="1468449"/>
    <lineage>
        <taxon>Bacteria</taxon>
        <taxon>Bacillati</taxon>
        <taxon>Bacillota</taxon>
        <taxon>Erysipelotrichia</taxon>
        <taxon>Erysipelotrichales</taxon>
        <taxon>Erysipelotrichaceae</taxon>
        <taxon>Holdemania</taxon>
    </lineage>
</organism>
<feature type="chain" id="PRO_5026765166" evidence="1">
    <location>
        <begin position="23"/>
        <end position="229"/>
    </location>
</feature>
<reference evidence="4 5" key="1">
    <citation type="journal article" date="2019" name="Nat. Med.">
        <title>A library of human gut bacterial isolates paired with longitudinal multiomics data enables mechanistic microbiome research.</title>
        <authorList>
            <person name="Poyet M."/>
            <person name="Groussin M."/>
            <person name="Gibbons S.M."/>
            <person name="Avila-Pacheco J."/>
            <person name="Jiang X."/>
            <person name="Kearney S.M."/>
            <person name="Perrotta A.R."/>
            <person name="Berdy B."/>
            <person name="Zhao S."/>
            <person name="Lieberman T.D."/>
            <person name="Swanson P.K."/>
            <person name="Smith M."/>
            <person name="Roesemann S."/>
            <person name="Alexander J.E."/>
            <person name="Rich S.A."/>
            <person name="Livny J."/>
            <person name="Vlamakis H."/>
            <person name="Clish C."/>
            <person name="Bullock K."/>
            <person name="Deik A."/>
            <person name="Scott J."/>
            <person name="Pierce K.A."/>
            <person name="Xavier R.J."/>
            <person name="Alm E.J."/>
        </authorList>
    </citation>
    <scope>NUCLEOTIDE SEQUENCE [LARGE SCALE GENOMIC DNA]</scope>
    <source>
        <strain evidence="2 4">BIOML-A4</strain>
        <strain evidence="3 5">BIOML-A5</strain>
    </source>
</reference>
<dbReference type="RefSeq" id="WP_154238500.1">
    <property type="nucleotide sequence ID" value="NZ_WKPI01000009.1"/>
</dbReference>
<dbReference type="AlphaFoldDB" id="A0A6N7S5I3"/>
<gene>
    <name evidence="3" type="ORF">GKD88_06955</name>
    <name evidence="2" type="ORF">GKE08_07370</name>
</gene>
<dbReference type="Proteomes" id="UP000433575">
    <property type="component" value="Unassembled WGS sequence"/>
</dbReference>